<reference evidence="1 2" key="1">
    <citation type="submission" date="2019-01" db="EMBL/GenBank/DDBJ databases">
        <title>Sequencing of cultivated peanut Arachis hypogaea provides insights into genome evolution and oil improvement.</title>
        <authorList>
            <person name="Chen X."/>
        </authorList>
    </citation>
    <scope>NUCLEOTIDE SEQUENCE [LARGE SCALE GENOMIC DNA]</scope>
    <source>
        <strain evidence="2">cv. Fuhuasheng</strain>
        <tissue evidence="1">Leaves</tissue>
    </source>
</reference>
<evidence type="ECO:0000313" key="1">
    <source>
        <dbReference type="EMBL" id="RYQ83172.1"/>
    </source>
</evidence>
<name>A0A444X0P5_ARAHY</name>
<dbReference type="EMBL" id="SDMP01000020">
    <property type="protein sequence ID" value="RYQ83172.1"/>
    <property type="molecule type" value="Genomic_DNA"/>
</dbReference>
<dbReference type="Proteomes" id="UP000289738">
    <property type="component" value="Chromosome B10"/>
</dbReference>
<sequence>MSHIYLGYQLMESL</sequence>
<protein>
    <submittedName>
        <fullName evidence="1">Uncharacterized protein</fullName>
    </submittedName>
</protein>
<comment type="caution">
    <text evidence="1">The sequence shown here is derived from an EMBL/GenBank/DDBJ whole genome shotgun (WGS) entry which is preliminary data.</text>
</comment>
<gene>
    <name evidence="1" type="ORF">Ahy_B10g101797</name>
</gene>
<organism evidence="1 2">
    <name type="scientific">Arachis hypogaea</name>
    <name type="common">Peanut</name>
    <dbReference type="NCBI Taxonomy" id="3818"/>
    <lineage>
        <taxon>Eukaryota</taxon>
        <taxon>Viridiplantae</taxon>
        <taxon>Streptophyta</taxon>
        <taxon>Embryophyta</taxon>
        <taxon>Tracheophyta</taxon>
        <taxon>Spermatophyta</taxon>
        <taxon>Magnoliopsida</taxon>
        <taxon>eudicotyledons</taxon>
        <taxon>Gunneridae</taxon>
        <taxon>Pentapetalae</taxon>
        <taxon>rosids</taxon>
        <taxon>fabids</taxon>
        <taxon>Fabales</taxon>
        <taxon>Fabaceae</taxon>
        <taxon>Papilionoideae</taxon>
        <taxon>50 kb inversion clade</taxon>
        <taxon>dalbergioids sensu lato</taxon>
        <taxon>Dalbergieae</taxon>
        <taxon>Pterocarpus clade</taxon>
        <taxon>Arachis</taxon>
    </lineage>
</organism>
<proteinExistence type="predicted"/>
<accession>A0A444X0P5</accession>
<evidence type="ECO:0000313" key="2">
    <source>
        <dbReference type="Proteomes" id="UP000289738"/>
    </source>
</evidence>
<keyword evidence="2" id="KW-1185">Reference proteome</keyword>